<dbReference type="PANTHER" id="PTHR17985:SF8">
    <property type="entry name" value="TRANSPORT AND GOLGI ORGANIZATION PROTEIN 2 HOMOLOG"/>
    <property type="match status" value="1"/>
</dbReference>
<dbReference type="Pfam" id="PF05742">
    <property type="entry name" value="TANGO2"/>
    <property type="match status" value="1"/>
</dbReference>
<dbReference type="Proteomes" id="UP001500469">
    <property type="component" value="Unassembled WGS sequence"/>
</dbReference>
<evidence type="ECO:0000313" key="1">
    <source>
        <dbReference type="EMBL" id="GAA0879904.1"/>
    </source>
</evidence>
<accession>A0ABN1N2M7</accession>
<proteinExistence type="predicted"/>
<keyword evidence="2" id="KW-1185">Reference proteome</keyword>
<dbReference type="EMBL" id="BAAAFI010000036">
    <property type="protein sequence ID" value="GAA0879904.1"/>
    <property type="molecule type" value="Genomic_DNA"/>
</dbReference>
<organism evidence="1 2">
    <name type="scientific">Algoriphagus jejuensis</name>
    <dbReference type="NCBI Taxonomy" id="419934"/>
    <lineage>
        <taxon>Bacteria</taxon>
        <taxon>Pseudomonadati</taxon>
        <taxon>Bacteroidota</taxon>
        <taxon>Cytophagia</taxon>
        <taxon>Cytophagales</taxon>
        <taxon>Cyclobacteriaceae</taxon>
        <taxon>Algoriphagus</taxon>
    </lineage>
</organism>
<dbReference type="PANTHER" id="PTHR17985">
    <property type="entry name" value="SER/THR-RICH PROTEIN T10 IN DGCR REGION"/>
    <property type="match status" value="1"/>
</dbReference>
<sequence length="267" mass="30008">MESGNGKNRVLVTFNGMCLVAFSWKVHPEFPLLISANRDEFFDRPTAPLHTWESGLYAGKDLRGGGTWMGFHPNGKWALLTNYRDFSRPMTGEISRGRLVLDFLEKEISPENYLDEVVSSKVRYEGFNLLLSDGDKLFYYSNYGDLPTEVKPGIHAISNAQLNAPWPKTELAKQQLERLKPDGAKPEELLAILKSSQTYPLESLPTTGVGAEMEIQLSAQLIRIAPNYGTVSATSVLRNKTGFTQLLERSYGWDPGDYRDISFSFQT</sequence>
<evidence type="ECO:0000313" key="2">
    <source>
        <dbReference type="Proteomes" id="UP001500469"/>
    </source>
</evidence>
<name>A0ABN1N2M7_9BACT</name>
<dbReference type="InterPro" id="IPR008551">
    <property type="entry name" value="TANGO2"/>
</dbReference>
<gene>
    <name evidence="1" type="ORF">GCM10009119_28730</name>
</gene>
<protein>
    <submittedName>
        <fullName evidence="1">NRDE family protein</fullName>
    </submittedName>
</protein>
<reference evidence="1 2" key="1">
    <citation type="journal article" date="2019" name="Int. J. Syst. Evol. Microbiol.">
        <title>The Global Catalogue of Microorganisms (GCM) 10K type strain sequencing project: providing services to taxonomists for standard genome sequencing and annotation.</title>
        <authorList>
            <consortium name="The Broad Institute Genomics Platform"/>
            <consortium name="The Broad Institute Genome Sequencing Center for Infectious Disease"/>
            <person name="Wu L."/>
            <person name="Ma J."/>
        </authorList>
    </citation>
    <scope>NUCLEOTIDE SEQUENCE [LARGE SCALE GENOMIC DNA]</scope>
    <source>
        <strain evidence="1 2">JCM 16112</strain>
    </source>
</reference>
<comment type="caution">
    <text evidence="1">The sequence shown here is derived from an EMBL/GenBank/DDBJ whole genome shotgun (WGS) entry which is preliminary data.</text>
</comment>